<protein>
    <recommendedName>
        <fullName evidence="1">PEGA domain-containing protein</fullName>
    </recommendedName>
</protein>
<evidence type="ECO:0000259" key="1">
    <source>
        <dbReference type="Pfam" id="PF08308"/>
    </source>
</evidence>
<dbReference type="Pfam" id="PF08308">
    <property type="entry name" value="PEGA"/>
    <property type="match status" value="1"/>
</dbReference>
<sequence length="434" mass="50918">MYTAGYRYDWHNGLLKETGSINIDIEPKNAEAYLNNIKLQEKLPIRLNNIVPAKYNLRITLPGYFDWIKEIEVKNKQTNYIKEISLLKKNKPQSLIDSKINNFALSYDGSFILYTIQKNNNTEVWLWNNISGENQLISNIENSKRIEIAWAEENNYALIYEKVLPARAQDYGKDLSYSKFILFNPADPLKQTDIAKNNAPIKKFHWSNSSEPKLYYSTRENIYLYSPITDKSQIITKNIYTDWYMESDQLWTVQPNPSKKQYIIVRDTLGFNSTFNTLDSTDLDSENNNIDQIENNLQILAARENTLLLKTSKNSKMLLVTENSKHKVPAEKFVISKYNNWWLMWSQWELWTYSQNEEPYLLNRSGEQLQQAMPLDEHNTLGLVWADKSTALFPYYSVSHDIINERIITSAADTQNKIIYFINKNKNGIWKLNY</sequence>
<accession>A0A1F6PAJ2</accession>
<dbReference type="InterPro" id="IPR013229">
    <property type="entry name" value="PEGA"/>
</dbReference>
<evidence type="ECO:0000313" key="2">
    <source>
        <dbReference type="EMBL" id="OGH93197.1"/>
    </source>
</evidence>
<dbReference type="AlphaFoldDB" id="A0A1F6PAJ2"/>
<dbReference type="STRING" id="1798705.A2563_01160"/>
<dbReference type="Proteomes" id="UP000176634">
    <property type="component" value="Unassembled WGS sequence"/>
</dbReference>
<dbReference type="EMBL" id="MFRA01000001">
    <property type="protein sequence ID" value="OGH93197.1"/>
    <property type="molecule type" value="Genomic_DNA"/>
</dbReference>
<gene>
    <name evidence="2" type="ORF">A2563_01160</name>
</gene>
<dbReference type="SUPFAM" id="SSF82171">
    <property type="entry name" value="DPP6 N-terminal domain-like"/>
    <property type="match status" value="1"/>
</dbReference>
<evidence type="ECO:0000313" key="3">
    <source>
        <dbReference type="Proteomes" id="UP000176634"/>
    </source>
</evidence>
<organism evidence="2 3">
    <name type="scientific">Candidatus Magasanikbacteria bacterium RIFOXYD1_FULL_40_23</name>
    <dbReference type="NCBI Taxonomy" id="1798705"/>
    <lineage>
        <taxon>Bacteria</taxon>
        <taxon>Candidatus Magasanikiibacteriota</taxon>
    </lineage>
</organism>
<feature type="domain" description="PEGA" evidence="1">
    <location>
        <begin position="19"/>
        <end position="79"/>
    </location>
</feature>
<proteinExistence type="predicted"/>
<comment type="caution">
    <text evidence="2">The sequence shown here is derived from an EMBL/GenBank/DDBJ whole genome shotgun (WGS) entry which is preliminary data.</text>
</comment>
<reference evidence="2 3" key="1">
    <citation type="journal article" date="2016" name="Nat. Commun.">
        <title>Thousands of microbial genomes shed light on interconnected biogeochemical processes in an aquifer system.</title>
        <authorList>
            <person name="Anantharaman K."/>
            <person name="Brown C.T."/>
            <person name="Hug L.A."/>
            <person name="Sharon I."/>
            <person name="Castelle C.J."/>
            <person name="Probst A.J."/>
            <person name="Thomas B.C."/>
            <person name="Singh A."/>
            <person name="Wilkins M.J."/>
            <person name="Karaoz U."/>
            <person name="Brodie E.L."/>
            <person name="Williams K.H."/>
            <person name="Hubbard S.S."/>
            <person name="Banfield J.F."/>
        </authorList>
    </citation>
    <scope>NUCLEOTIDE SEQUENCE [LARGE SCALE GENOMIC DNA]</scope>
</reference>
<name>A0A1F6PAJ2_9BACT</name>